<dbReference type="EMBL" id="CP021983">
    <property type="protein sequence ID" value="ASC72328.1"/>
    <property type="molecule type" value="Genomic_DNA"/>
</dbReference>
<dbReference type="SUPFAM" id="SSF69255">
    <property type="entry name" value="gp5 N-terminal domain-like"/>
    <property type="match status" value="1"/>
</dbReference>
<accession>A0A1Z3HPT9</accession>
<protein>
    <submittedName>
        <fullName evidence="2">Actin cross-linking toxin VgrG1</fullName>
        <ecNumber evidence="2">6.3.2.-</ecNumber>
    </submittedName>
</protein>
<keyword evidence="2" id="KW-0436">Ligase</keyword>
<evidence type="ECO:0000259" key="1">
    <source>
        <dbReference type="Pfam" id="PF04717"/>
    </source>
</evidence>
<evidence type="ECO:0000313" key="2">
    <source>
        <dbReference type="EMBL" id="ASC72328.1"/>
    </source>
</evidence>
<dbReference type="AlphaFoldDB" id="A0A1Z3HPT9"/>
<dbReference type="InterPro" id="IPR006531">
    <property type="entry name" value="Gp5/Vgr_OB"/>
</dbReference>
<dbReference type="EC" id="6.3.2.-" evidence="2"/>
<dbReference type="Pfam" id="PF04717">
    <property type="entry name" value="Phage_base_V"/>
    <property type="match status" value="1"/>
</dbReference>
<proteinExistence type="predicted"/>
<gene>
    <name evidence="2" type="primary">vgrG1</name>
    <name evidence="2" type="ORF">XM38_032850</name>
</gene>
<dbReference type="KEGG" id="hhg:XM38_032850"/>
<evidence type="ECO:0000313" key="3">
    <source>
        <dbReference type="Proteomes" id="UP000191901"/>
    </source>
</evidence>
<name>A0A1Z3HPT9_9CYAN</name>
<keyword evidence="3" id="KW-1185">Reference proteome</keyword>
<sequence length="218" mass="23790">MSRLLEIIRSVVRQELAQQRGSVLGVVTTVFPHTAADDDFNYEANVQLKHEALELRKVPLAVNHVGVATPPRVGDLVLVQFINGDLNQPVITGRFYHADERPPLHQEDDLLFEQRVPDGTLNQLRFTSDGTIYLQRDVTKPEDNSEAKTSLKIDGVSGDLEIKSGEIAIVITNDTDIQIMADGKPIDVTCDTFTINGDLVVSNGANSTTISGNEITGG</sequence>
<organism evidence="2 3">
    <name type="scientific">Halomicronema hongdechloris C2206</name>
    <dbReference type="NCBI Taxonomy" id="1641165"/>
    <lineage>
        <taxon>Bacteria</taxon>
        <taxon>Bacillati</taxon>
        <taxon>Cyanobacteriota</taxon>
        <taxon>Cyanophyceae</taxon>
        <taxon>Nodosilineales</taxon>
        <taxon>Nodosilineaceae</taxon>
        <taxon>Halomicronema</taxon>
    </lineage>
</organism>
<dbReference type="Proteomes" id="UP000191901">
    <property type="component" value="Chromosome"/>
</dbReference>
<reference evidence="2 3" key="1">
    <citation type="journal article" date="2016" name="Biochim. Biophys. Acta">
        <title>Characterization of red-shifted phycobilisomes isolated from the chlorophyll f-containing cyanobacterium Halomicronema hongdechloris.</title>
        <authorList>
            <person name="Li Y."/>
            <person name="Lin Y."/>
            <person name="Garvey C.J."/>
            <person name="Birch D."/>
            <person name="Corkery R.W."/>
            <person name="Loughlin P.C."/>
            <person name="Scheer H."/>
            <person name="Willows R.D."/>
            <person name="Chen M."/>
        </authorList>
    </citation>
    <scope>NUCLEOTIDE SEQUENCE [LARGE SCALE GENOMIC DNA]</scope>
    <source>
        <strain evidence="2 3">C2206</strain>
    </source>
</reference>
<dbReference type="GO" id="GO:0016874">
    <property type="term" value="F:ligase activity"/>
    <property type="evidence" value="ECO:0007669"/>
    <property type="project" value="UniProtKB-KW"/>
</dbReference>
<dbReference type="RefSeq" id="WP_080804958.1">
    <property type="nucleotide sequence ID" value="NZ_CP021983.2"/>
</dbReference>
<dbReference type="Gene3D" id="2.40.50.230">
    <property type="entry name" value="Gp5 N-terminal domain"/>
    <property type="match status" value="1"/>
</dbReference>
<feature type="domain" description="Gp5/Type VI secretion system Vgr protein OB-fold" evidence="1">
    <location>
        <begin position="59"/>
        <end position="96"/>
    </location>
</feature>
<dbReference type="OrthoDB" id="1907165at2"/>
<dbReference type="InterPro" id="IPR037026">
    <property type="entry name" value="Vgr_OB-fold_dom_sf"/>
</dbReference>